<dbReference type="InterPro" id="IPR042816">
    <property type="entry name" value="Nsrp1"/>
</dbReference>
<evidence type="ECO:0000259" key="4">
    <source>
        <dbReference type="Pfam" id="PF09745"/>
    </source>
</evidence>
<gene>
    <name evidence="5" type="primary">EOG090X0D2W</name>
</gene>
<feature type="compositionally biased region" description="Low complexity" evidence="3">
    <location>
        <begin position="62"/>
        <end position="74"/>
    </location>
</feature>
<evidence type="ECO:0000256" key="3">
    <source>
        <dbReference type="SAM" id="MobiDB-lite"/>
    </source>
</evidence>
<keyword evidence="2" id="KW-0175">Coiled coil</keyword>
<dbReference type="PANTHER" id="PTHR31938">
    <property type="entry name" value="NUCLEAR SPECKLE SPLICING REGULATORY PROTEIN 1"/>
    <property type="match status" value="1"/>
</dbReference>
<feature type="region of interest" description="Disordered" evidence="3">
    <location>
        <begin position="127"/>
        <end position="149"/>
    </location>
</feature>
<organism evidence="5">
    <name type="scientific">Lynceus sp. MCZ IZ 141354</name>
    <dbReference type="NCBI Taxonomy" id="1930659"/>
    <lineage>
        <taxon>Eukaryota</taxon>
        <taxon>Metazoa</taxon>
        <taxon>Ecdysozoa</taxon>
        <taxon>Arthropoda</taxon>
        <taxon>Crustacea</taxon>
        <taxon>Branchiopoda</taxon>
        <taxon>Diplostraca</taxon>
        <taxon>Laevicaudata</taxon>
        <taxon>Lynceidae</taxon>
        <taxon>Lynceus</taxon>
    </lineage>
</organism>
<feature type="compositionally biased region" description="Basic and acidic residues" evidence="3">
    <location>
        <begin position="204"/>
        <end position="213"/>
    </location>
</feature>
<feature type="region of interest" description="Disordered" evidence="3">
    <location>
        <begin position="287"/>
        <end position="310"/>
    </location>
</feature>
<proteinExistence type="inferred from homology"/>
<feature type="domain" description="Nuclear speckle splicing regulatory protein 1 N-terminal" evidence="4">
    <location>
        <begin position="69"/>
        <end position="185"/>
    </location>
</feature>
<evidence type="ECO:0000256" key="1">
    <source>
        <dbReference type="ARBA" id="ARBA00010126"/>
    </source>
</evidence>
<reference evidence="5" key="1">
    <citation type="submission" date="2021-04" db="EMBL/GenBank/DDBJ databases">
        <authorList>
            <person name="Cornetti L."/>
        </authorList>
    </citation>
    <scope>NUCLEOTIDE SEQUENCE</scope>
</reference>
<feature type="region of interest" description="Disordered" evidence="3">
    <location>
        <begin position="25"/>
        <end position="80"/>
    </location>
</feature>
<feature type="compositionally biased region" description="Basic and acidic residues" evidence="3">
    <location>
        <begin position="241"/>
        <end position="254"/>
    </location>
</feature>
<dbReference type="EMBL" id="OC989142">
    <property type="protein sequence ID" value="CAG4645797.1"/>
    <property type="molecule type" value="Genomic_DNA"/>
</dbReference>
<feature type="compositionally biased region" description="Acidic residues" evidence="3">
    <location>
        <begin position="34"/>
        <end position="46"/>
    </location>
</feature>
<sequence length="345" mass="39700">MSEKRYGLIVPKKGGQIGQNLLASNKKRSVFQDSGDELETSEEESGPSDWVATQVKSKTERSIQSNQARQAASRALEEDPTVFQYDEVYDNMERQKEERKSTKAVDRKPRYITNLLKTAEKRKLEYERRTERKVQKERETEGERYNDKESYVTSAYKAKLEEFQKAEEEEKRKDQIEAMLDVTKQKDLSGFYRHLYNQTMEPSAEVKSEEIKAVKGTKVRSYRQRADSSSNSSSRSPPPVIKKEKSSDEAKHTELNALPESPRRLETSAALLAAVEAEKNACIKIKTDDLVSNESTDSEEEQTETEKPKVDVWKKRTTGEVFEEARKRYLQRKGFLRETDSAAVA</sequence>
<name>A0A9N6WTE5_9CRUS</name>
<dbReference type="GO" id="GO:0000381">
    <property type="term" value="P:regulation of alternative mRNA splicing, via spliceosome"/>
    <property type="evidence" value="ECO:0007669"/>
    <property type="project" value="InterPro"/>
</dbReference>
<evidence type="ECO:0000313" key="5">
    <source>
        <dbReference type="EMBL" id="CAG4645797.1"/>
    </source>
</evidence>
<comment type="similarity">
    <text evidence="1">Belongs to the NSRP1 family.</text>
</comment>
<accession>A0A9N6WTE5</accession>
<protein>
    <submittedName>
        <fullName evidence="5">EOG090X0D2W</fullName>
    </submittedName>
</protein>
<dbReference type="InterPro" id="IPR018612">
    <property type="entry name" value="NSRP1_N"/>
</dbReference>
<feature type="region of interest" description="Disordered" evidence="3">
    <location>
        <begin position="201"/>
        <end position="264"/>
    </location>
</feature>
<dbReference type="AlphaFoldDB" id="A0A9N6WTE5"/>
<dbReference type="Pfam" id="PF09745">
    <property type="entry name" value="NSRP1_N"/>
    <property type="match status" value="1"/>
</dbReference>
<dbReference type="PANTHER" id="PTHR31938:SF4">
    <property type="entry name" value="NUCLEAR SPECKLE SPLICING REGULATORY PROTEIN 1"/>
    <property type="match status" value="1"/>
</dbReference>
<evidence type="ECO:0000256" key="2">
    <source>
        <dbReference type="ARBA" id="ARBA00023054"/>
    </source>
</evidence>